<comment type="catalytic activity">
    <reaction evidence="7 8 9">
        <text>L-cysteine + L-glutamate + ATP = gamma-L-glutamyl-L-cysteine + ADP + phosphate + H(+)</text>
        <dbReference type="Rhea" id="RHEA:13285"/>
        <dbReference type="ChEBI" id="CHEBI:15378"/>
        <dbReference type="ChEBI" id="CHEBI:29985"/>
        <dbReference type="ChEBI" id="CHEBI:30616"/>
        <dbReference type="ChEBI" id="CHEBI:35235"/>
        <dbReference type="ChEBI" id="CHEBI:43474"/>
        <dbReference type="ChEBI" id="CHEBI:58173"/>
        <dbReference type="ChEBI" id="CHEBI:456216"/>
        <dbReference type="EC" id="6.3.2.2"/>
    </reaction>
</comment>
<dbReference type="InterPro" id="IPR014746">
    <property type="entry name" value="Gln_synth/guanido_kin_cat_dom"/>
</dbReference>
<evidence type="ECO:0000259" key="10">
    <source>
        <dbReference type="Pfam" id="PF04262"/>
    </source>
</evidence>
<evidence type="ECO:0000256" key="3">
    <source>
        <dbReference type="ARBA" id="ARBA00022598"/>
    </source>
</evidence>
<dbReference type="SUPFAM" id="SSF55931">
    <property type="entry name" value="Glutamine synthetase/guanido kinase"/>
    <property type="match status" value="1"/>
</dbReference>
<dbReference type="InterPro" id="IPR007370">
    <property type="entry name" value="Glu_cys_ligase"/>
</dbReference>
<evidence type="ECO:0000256" key="1">
    <source>
        <dbReference type="ARBA" id="ARBA00005006"/>
    </source>
</evidence>
<comment type="pathway">
    <text evidence="1 8 9">Sulfur metabolism; glutathione biosynthesis; glutathione from L-cysteine and L-glutamate: step 1/2.</text>
</comment>
<dbReference type="GO" id="GO:0004357">
    <property type="term" value="F:glutamate-cysteine ligase activity"/>
    <property type="evidence" value="ECO:0007669"/>
    <property type="project" value="UniProtKB-UniRule"/>
</dbReference>
<keyword evidence="6 8" id="KW-0067">ATP-binding</keyword>
<evidence type="ECO:0000256" key="9">
    <source>
        <dbReference type="RuleBase" id="RU004391"/>
    </source>
</evidence>
<evidence type="ECO:0000256" key="7">
    <source>
        <dbReference type="ARBA" id="ARBA00048819"/>
    </source>
</evidence>
<dbReference type="GO" id="GO:0046872">
    <property type="term" value="F:metal ion binding"/>
    <property type="evidence" value="ECO:0007669"/>
    <property type="project" value="TreeGrafter"/>
</dbReference>
<evidence type="ECO:0000313" key="11">
    <source>
        <dbReference type="EMBL" id="SDX76897.1"/>
    </source>
</evidence>
<keyword evidence="12" id="KW-1185">Reference proteome</keyword>
<dbReference type="EC" id="6.3.2.2" evidence="8"/>
<dbReference type="NCBIfam" id="TIGR01434">
    <property type="entry name" value="glu_cys_ligase"/>
    <property type="match status" value="1"/>
</dbReference>
<dbReference type="RefSeq" id="WP_091332913.1">
    <property type="nucleotide sequence ID" value="NZ_FNOW01000012.1"/>
</dbReference>
<evidence type="ECO:0000256" key="4">
    <source>
        <dbReference type="ARBA" id="ARBA00022684"/>
    </source>
</evidence>
<dbReference type="InterPro" id="IPR006334">
    <property type="entry name" value="Glut_cys_ligase"/>
</dbReference>
<evidence type="ECO:0000313" key="12">
    <source>
        <dbReference type="Proteomes" id="UP000198672"/>
    </source>
</evidence>
<keyword evidence="4 8" id="KW-0317">Glutathione biosynthesis</keyword>
<evidence type="ECO:0000256" key="2">
    <source>
        <dbReference type="ARBA" id="ARBA00008772"/>
    </source>
</evidence>
<organism evidence="11 12">
    <name type="scientific">Allochromatium warmingii</name>
    <name type="common">Chromatium warmingii</name>
    <dbReference type="NCBI Taxonomy" id="61595"/>
    <lineage>
        <taxon>Bacteria</taxon>
        <taxon>Pseudomonadati</taxon>
        <taxon>Pseudomonadota</taxon>
        <taxon>Gammaproteobacteria</taxon>
        <taxon>Chromatiales</taxon>
        <taxon>Chromatiaceae</taxon>
        <taxon>Allochromatium</taxon>
    </lineage>
</organism>
<dbReference type="HAMAP" id="MF_00578">
    <property type="entry name" value="Glu_cys_ligase"/>
    <property type="match status" value="1"/>
</dbReference>
<keyword evidence="5 8" id="KW-0547">Nucleotide-binding</keyword>
<dbReference type="GO" id="GO:0005829">
    <property type="term" value="C:cytosol"/>
    <property type="evidence" value="ECO:0007669"/>
    <property type="project" value="TreeGrafter"/>
</dbReference>
<dbReference type="Gene3D" id="3.30.590.20">
    <property type="match status" value="1"/>
</dbReference>
<dbReference type="Proteomes" id="UP000198672">
    <property type="component" value="Unassembled WGS sequence"/>
</dbReference>
<accession>A0A1H3EE43</accession>
<reference evidence="12" key="1">
    <citation type="submission" date="2016-10" db="EMBL/GenBank/DDBJ databases">
        <authorList>
            <person name="Varghese N."/>
            <person name="Submissions S."/>
        </authorList>
    </citation>
    <scope>NUCLEOTIDE SEQUENCE [LARGE SCALE GENOMIC DNA]</scope>
    <source>
        <strain evidence="12">DSM 173</strain>
    </source>
</reference>
<comment type="similarity">
    <text evidence="2 8">Belongs to the glutamate--cysteine ligase type 1 family. Type 1 subfamily.</text>
</comment>
<dbReference type="STRING" id="61595.SAMN05421644_11269"/>
<dbReference type="AlphaFoldDB" id="A0A1H3EE43"/>
<dbReference type="PANTHER" id="PTHR38761">
    <property type="entry name" value="GLUTAMATE--CYSTEINE LIGASE"/>
    <property type="match status" value="1"/>
</dbReference>
<gene>
    <name evidence="8" type="primary">gshA</name>
    <name evidence="11" type="ORF">SAMN05421644_11269</name>
</gene>
<evidence type="ECO:0000256" key="5">
    <source>
        <dbReference type="ARBA" id="ARBA00022741"/>
    </source>
</evidence>
<protein>
    <recommendedName>
        <fullName evidence="8">Glutamate--cysteine ligase</fullName>
        <ecNumber evidence="8">6.3.2.2</ecNumber>
    </recommendedName>
    <alternativeName>
        <fullName evidence="8">Gamma-ECS</fullName>
        <shortName evidence="8">GCS</shortName>
    </alternativeName>
    <alternativeName>
        <fullName evidence="8">Gamma-glutamylcysteine synthetase</fullName>
    </alternativeName>
</protein>
<evidence type="ECO:0000256" key="8">
    <source>
        <dbReference type="HAMAP-Rule" id="MF_00578"/>
    </source>
</evidence>
<keyword evidence="3 8" id="KW-0436">Ligase</keyword>
<dbReference type="GO" id="GO:0005524">
    <property type="term" value="F:ATP binding"/>
    <property type="evidence" value="ECO:0007669"/>
    <property type="project" value="UniProtKB-KW"/>
</dbReference>
<feature type="domain" description="Glutamate--cysteine ligase" evidence="10">
    <location>
        <begin position="9"/>
        <end position="380"/>
    </location>
</feature>
<dbReference type="Pfam" id="PF04262">
    <property type="entry name" value="Glu_cys_ligase"/>
    <property type="match status" value="1"/>
</dbReference>
<dbReference type="PANTHER" id="PTHR38761:SF1">
    <property type="entry name" value="GLUTAMATE--CYSTEINE LIGASE"/>
    <property type="match status" value="1"/>
</dbReference>
<dbReference type="OrthoDB" id="9803907at2"/>
<sequence length="523" mass="58683">MTVEQRVRDLQQAGASATLRANRIGLEKESLRVTPTGHLALTPHPAALGAALTHPQITTDFSEALIELVTPALTDARAVLAALREIHVIVNQHLGDERLWATSMPCVIASGAQIPLAQYGRSNAATMKTVYRRGLGNRYGRMMQVIAGVHFNFSFAEDFWTLYQANGGDQRDPVAFRSEAQMGMIRHLQRIGWLVPYLFGASPAVCDSFVQGHDVDLKRFDACTLYAPDATSLRLGDIGYQNKQEAGTGMKACYDSLDAYVRSLTWAIETPCPQYETIGVKVGGRYEQLNANVLQIENEYYSTVRPKQITEWLEKPTHALRRRGVRYIELRSLDVSVFEPLGVGLEQLEFLETLMLYALLQDSPRIASRERRDIDENLVRVAHRGREPGLRLARERDTVALRDWAHEILDDLQVVAELLDGGADGPRTANVKRQREKVDHADLTPSARMLAEMREQGESFFALAWRWSEQHQQALRQVRLAPERLAAFEQLAAESVARQQAIEAADQVDFETFLEAYFAGRGV</sequence>
<dbReference type="GO" id="GO:0006750">
    <property type="term" value="P:glutathione biosynthetic process"/>
    <property type="evidence" value="ECO:0007669"/>
    <property type="project" value="UniProtKB-UniRule"/>
</dbReference>
<name>A0A1H3EE43_ALLWA</name>
<dbReference type="UniPathway" id="UPA00142">
    <property type="reaction ID" value="UER00209"/>
</dbReference>
<dbReference type="EMBL" id="FNOW01000012">
    <property type="protein sequence ID" value="SDX76897.1"/>
    <property type="molecule type" value="Genomic_DNA"/>
</dbReference>
<proteinExistence type="inferred from homology"/>
<evidence type="ECO:0000256" key="6">
    <source>
        <dbReference type="ARBA" id="ARBA00022840"/>
    </source>
</evidence>